<feature type="signal peptide" evidence="5">
    <location>
        <begin position="1"/>
        <end position="47"/>
    </location>
</feature>
<evidence type="ECO:0000313" key="7">
    <source>
        <dbReference type="EMBL" id="KAF6004635.1"/>
    </source>
</evidence>
<feature type="domain" description="PPIase cyclophilin-type" evidence="6">
    <location>
        <begin position="277"/>
        <end position="409"/>
    </location>
</feature>
<feature type="region of interest" description="Disordered" evidence="4">
    <location>
        <begin position="253"/>
        <end position="273"/>
    </location>
</feature>
<evidence type="ECO:0000256" key="1">
    <source>
        <dbReference type="ARBA" id="ARBA00013194"/>
    </source>
</evidence>
<evidence type="ECO:0000259" key="6">
    <source>
        <dbReference type="Pfam" id="PF00160"/>
    </source>
</evidence>
<evidence type="ECO:0000256" key="4">
    <source>
        <dbReference type="SAM" id="MobiDB-lite"/>
    </source>
</evidence>
<dbReference type="OrthoDB" id="1735926at2759"/>
<proteinExistence type="predicted"/>
<evidence type="ECO:0000256" key="5">
    <source>
        <dbReference type="SAM" id="SignalP"/>
    </source>
</evidence>
<dbReference type="Gene3D" id="2.40.100.10">
    <property type="entry name" value="Cyclophilin-like"/>
    <property type="match status" value="1"/>
</dbReference>
<comment type="caution">
    <text evidence="7">The sequence shown here is derived from an EMBL/GenBank/DDBJ whole genome shotgun (WGS) entry which is preliminary data.</text>
</comment>
<keyword evidence="5" id="KW-0732">Signal</keyword>
<gene>
    <name evidence="7" type="ORF">F1559_004856</name>
</gene>
<dbReference type="InterPro" id="IPR029000">
    <property type="entry name" value="Cyclophilin-like_dom_sf"/>
</dbReference>
<dbReference type="EC" id="5.2.1.8" evidence="1"/>
<reference evidence="7 8" key="1">
    <citation type="journal article" date="2020" name="J. Phycol.">
        <title>Comparative genome analysis reveals Cyanidiococcus gen. nov., a new extremophilic red algal genus sister to Cyanidioschyzon (Cyanidioschyzonaceae, Rhodophyta).</title>
        <authorList>
            <person name="Liu S.-L."/>
            <person name="Chiang Y.-R."/>
            <person name="Yoon H.S."/>
            <person name="Fu H.-Y."/>
        </authorList>
    </citation>
    <scope>NUCLEOTIDE SEQUENCE [LARGE SCALE GENOMIC DNA]</scope>
    <source>
        <strain evidence="7 8">THAL066</strain>
    </source>
</reference>
<dbReference type="PANTHER" id="PTHR43246">
    <property type="entry name" value="PEPTIDYL-PROLYL CIS-TRANS ISOMERASE CYP38, CHLOROPLASTIC"/>
    <property type="match status" value="1"/>
</dbReference>
<dbReference type="Pfam" id="PF00160">
    <property type="entry name" value="Pro_isomerase"/>
    <property type="match status" value="1"/>
</dbReference>
<dbReference type="GO" id="GO:0003755">
    <property type="term" value="F:peptidyl-prolyl cis-trans isomerase activity"/>
    <property type="evidence" value="ECO:0007669"/>
    <property type="project" value="UniProtKB-KW"/>
</dbReference>
<evidence type="ECO:0000256" key="2">
    <source>
        <dbReference type="ARBA" id="ARBA00023110"/>
    </source>
</evidence>
<keyword evidence="8" id="KW-1185">Reference proteome</keyword>
<keyword evidence="3" id="KW-0413">Isomerase</keyword>
<organism evidence="7 8">
    <name type="scientific">Cyanidiococcus yangmingshanensis</name>
    <dbReference type="NCBI Taxonomy" id="2690220"/>
    <lineage>
        <taxon>Eukaryota</taxon>
        <taxon>Rhodophyta</taxon>
        <taxon>Bangiophyceae</taxon>
        <taxon>Cyanidiales</taxon>
        <taxon>Cyanidiaceae</taxon>
        <taxon>Cyanidiococcus</taxon>
    </lineage>
</organism>
<dbReference type="InterPro" id="IPR044665">
    <property type="entry name" value="E_coli_cyclophilin_A-like"/>
</dbReference>
<name>A0A7J7IND1_9RHOD</name>
<dbReference type="EMBL" id="VWRR01000003">
    <property type="protein sequence ID" value="KAF6004635.1"/>
    <property type="molecule type" value="Genomic_DNA"/>
</dbReference>
<evidence type="ECO:0000313" key="8">
    <source>
        <dbReference type="Proteomes" id="UP000530660"/>
    </source>
</evidence>
<dbReference type="AlphaFoldDB" id="A0A7J7IND1"/>
<protein>
    <recommendedName>
        <fullName evidence="1">peptidylprolyl isomerase</fullName>
        <ecNumber evidence="1">5.2.1.8</ecNumber>
    </recommendedName>
</protein>
<dbReference type="Proteomes" id="UP000530660">
    <property type="component" value="Unassembled WGS sequence"/>
</dbReference>
<evidence type="ECO:0000256" key="3">
    <source>
        <dbReference type="ARBA" id="ARBA00023235"/>
    </source>
</evidence>
<dbReference type="InterPro" id="IPR002130">
    <property type="entry name" value="Cyclophilin-type_PPIase_dom"/>
</dbReference>
<feature type="chain" id="PRO_5029665220" description="peptidylprolyl isomerase" evidence="5">
    <location>
        <begin position="48"/>
        <end position="469"/>
    </location>
</feature>
<dbReference type="SUPFAM" id="SSF50891">
    <property type="entry name" value="Cyclophilin-like"/>
    <property type="match status" value="1"/>
</dbReference>
<accession>A0A7J7IND1</accession>
<sequence>MQVYLPVRFVQATLGSMRHGGRQSAASLLLLLAVLFLQAGFPTLTKADALERASDSVVDFARSVGAERPSNGPGRIENPLLRRYVSTDGAAVLRWSLPLPADSPLWEIQRDLEQVELELNIRGGFRRGLGEALNRARHALAVLQRERLNILLDVGQQDLAVDTIHRSEERVTQLVKHLEELVQLGTGSSRPTLRLTATELRTQASVARAEALRELSRLAEASIRRVPFRIPRRFDGDPRLRGRALVRLYLEPSASPERSRRSPEHATTSDTPHPCVLEVVVDGWNAPLTAGNFVSRVLAHEYDGMPLENSTFHQNDRTLPLEILLEGEPSPLYGESIDTAMVGVQRQPPVLPVAPYGTLAMAHSAEDVNDAQRAFYIFTFDKRSLAATNPTGNAFTGTVAVFGYLVSDQAPSCLEQVHRGYRISRAELVQGRERLFVNAEREQQVLGPTGLFPDAMRWVLLQPTSRLTY</sequence>
<keyword evidence="2" id="KW-0697">Rotamase</keyword>